<comment type="subcellular location">
    <subcellularLocation>
        <location evidence="1">Peroxisome membrane</location>
        <topology evidence="1">Multi-pass membrane protein</topology>
    </subcellularLocation>
</comment>
<dbReference type="InterPro" id="IPR010482">
    <property type="entry name" value="TECPR1-like_DysF"/>
</dbReference>
<feature type="compositionally biased region" description="Polar residues" evidence="6">
    <location>
        <begin position="15"/>
        <end position="30"/>
    </location>
</feature>
<name>A0A1G4MBS2_LACFM</name>
<evidence type="ECO:0000256" key="4">
    <source>
        <dbReference type="ARBA" id="ARBA00023136"/>
    </source>
</evidence>
<evidence type="ECO:0000256" key="6">
    <source>
        <dbReference type="SAM" id="MobiDB-lite"/>
    </source>
</evidence>
<feature type="domain" description="TECPR1-like DysF" evidence="8">
    <location>
        <begin position="100"/>
        <end position="449"/>
    </location>
</feature>
<dbReference type="OMA" id="QNCMDDF"/>
<feature type="region of interest" description="Disordered" evidence="6">
    <location>
        <begin position="497"/>
        <end position="542"/>
    </location>
</feature>
<keyword evidence="5" id="KW-0576">Peroxisome</keyword>
<dbReference type="Pfam" id="PF06398">
    <property type="entry name" value="Pex24p"/>
    <property type="match status" value="1"/>
</dbReference>
<dbReference type="STRING" id="4955.A0A1G4MBS2"/>
<organism evidence="9 10">
    <name type="scientific">Lachancea fermentati</name>
    <name type="common">Zygosaccharomyces fermentati</name>
    <dbReference type="NCBI Taxonomy" id="4955"/>
    <lineage>
        <taxon>Eukaryota</taxon>
        <taxon>Fungi</taxon>
        <taxon>Dikarya</taxon>
        <taxon>Ascomycota</taxon>
        <taxon>Saccharomycotina</taxon>
        <taxon>Saccharomycetes</taxon>
        <taxon>Saccharomycetales</taxon>
        <taxon>Saccharomycetaceae</taxon>
        <taxon>Lachancea</taxon>
    </lineage>
</organism>
<dbReference type="InterPro" id="IPR052816">
    <property type="entry name" value="Peroxisomal_Membrane_PEX28-32"/>
</dbReference>
<evidence type="ECO:0000256" key="1">
    <source>
        <dbReference type="ARBA" id="ARBA00004585"/>
    </source>
</evidence>
<dbReference type="GO" id="GO:0007031">
    <property type="term" value="P:peroxisome organization"/>
    <property type="evidence" value="ECO:0007669"/>
    <property type="project" value="UniProtKB-ARBA"/>
</dbReference>
<dbReference type="PANTHER" id="PTHR28304">
    <property type="entry name" value="PEROXISOMAL MEMBRANE PROTEIN PEX29"/>
    <property type="match status" value="1"/>
</dbReference>
<evidence type="ECO:0000256" key="2">
    <source>
        <dbReference type="ARBA" id="ARBA00022692"/>
    </source>
</evidence>
<keyword evidence="4 7" id="KW-0472">Membrane</keyword>
<dbReference type="GO" id="GO:0005778">
    <property type="term" value="C:peroxisomal membrane"/>
    <property type="evidence" value="ECO:0007669"/>
    <property type="project" value="UniProtKB-SubCell"/>
</dbReference>
<sequence>MDSVAGFFWDDHNPRATSVIDNSAQRSSEALRNGGKQSETKNDRKGSASSIGASSGLASTTQQLLADKLVEKIIYMALPPSSDLAKETIVHRVEAGKNRPGLSVPIMSRNFIQMNSRLSVPFMIIDEIIRIFNWSNPAYTLSVMSLYTYAVLKPLPTLASAPIFYLLFGVMVPQYLKIHKPDPNPALGTSPIPASGPPLLKAEVPKPVPEFSKEFILNLTDLQNHMMIYVVIFDFINSILSKFAFFTDESISSVCFLVLLVLACFNALFMDSIARFLPIRMILVVSGWLIVMVLHPQSRDHVLSKFTSEETRLKVLTITNKAEKVVDEYFRYYEPREKRQASIFELQKYNDKNKAWELVGYSTDHYTILSDLRVSEGKIEDSAQSLEEVKPPIEWVWMTNSKWVLDLDPLSWVETEFVQYVEVDTGTKWVYDANFDGTKGEFRRRRWIRICTREAEDAILPRNKGTSEEGVDFQSQMKDCYNGYETNIQMNSAYSNNEQRNRDNSLHASDGMVKSTSNNSIASETSGLSNQESTKSNISVSNSSKAVKSLTDFLSLAP</sequence>
<keyword evidence="3 7" id="KW-1133">Transmembrane helix</keyword>
<feature type="region of interest" description="Disordered" evidence="6">
    <location>
        <begin position="13"/>
        <end position="54"/>
    </location>
</feature>
<feature type="compositionally biased region" description="Low complexity" evidence="6">
    <location>
        <begin position="533"/>
        <end position="542"/>
    </location>
</feature>
<feature type="transmembrane region" description="Helical" evidence="7">
    <location>
        <begin position="251"/>
        <end position="270"/>
    </location>
</feature>
<keyword evidence="2 7" id="KW-0812">Transmembrane</keyword>
<accession>A0A1G4MBS2</accession>
<proteinExistence type="predicted"/>
<feature type="transmembrane region" description="Helical" evidence="7">
    <location>
        <begin position="277"/>
        <end position="295"/>
    </location>
</feature>
<dbReference type="PANTHER" id="PTHR28304:SF2">
    <property type="entry name" value="PEROXISOMAL MEMBRANE PROTEIN PEX29"/>
    <property type="match status" value="1"/>
</dbReference>
<evidence type="ECO:0000256" key="7">
    <source>
        <dbReference type="SAM" id="Phobius"/>
    </source>
</evidence>
<evidence type="ECO:0000256" key="3">
    <source>
        <dbReference type="ARBA" id="ARBA00022989"/>
    </source>
</evidence>
<dbReference type="EMBL" id="LT598492">
    <property type="protein sequence ID" value="SCW01253.1"/>
    <property type="molecule type" value="Genomic_DNA"/>
</dbReference>
<dbReference type="OrthoDB" id="74314at2759"/>
<gene>
    <name evidence="9" type="ORF">LAFE_0D08504G</name>
</gene>
<dbReference type="AlphaFoldDB" id="A0A1G4MBS2"/>
<reference evidence="9 10" key="1">
    <citation type="submission" date="2016-03" db="EMBL/GenBank/DDBJ databases">
        <authorList>
            <person name="Devillers H."/>
        </authorList>
    </citation>
    <scope>NUCLEOTIDE SEQUENCE [LARGE SCALE GENOMIC DNA]</scope>
    <source>
        <strain evidence="9">CBS 6772</strain>
    </source>
</reference>
<evidence type="ECO:0000313" key="10">
    <source>
        <dbReference type="Proteomes" id="UP000190831"/>
    </source>
</evidence>
<feature type="compositionally biased region" description="Polar residues" evidence="6">
    <location>
        <begin position="514"/>
        <end position="532"/>
    </location>
</feature>
<protein>
    <submittedName>
        <fullName evidence="9">LAFE_0D08504g1_1</fullName>
    </submittedName>
</protein>
<dbReference type="Proteomes" id="UP000190831">
    <property type="component" value="Chromosome D"/>
</dbReference>
<evidence type="ECO:0000313" key="9">
    <source>
        <dbReference type="EMBL" id="SCW01253.1"/>
    </source>
</evidence>
<evidence type="ECO:0000259" key="8">
    <source>
        <dbReference type="Pfam" id="PF06398"/>
    </source>
</evidence>
<keyword evidence="10" id="KW-1185">Reference proteome</keyword>
<evidence type="ECO:0000256" key="5">
    <source>
        <dbReference type="ARBA" id="ARBA00023140"/>
    </source>
</evidence>